<accession>A0A397J1Q9</accession>
<gene>
    <name evidence="1" type="ORF">Glove_134g94</name>
</gene>
<sequence length="71" mass="8404">MEVIKVPSLKIDNLNMQKLLRGLIIPLASKLFKLFKILKLAIQKHHLVKNSDRLYYLNRFSVNFLIKNKKL</sequence>
<dbReference type="Proteomes" id="UP000266861">
    <property type="component" value="Unassembled WGS sequence"/>
</dbReference>
<proteinExistence type="predicted"/>
<evidence type="ECO:0000313" key="1">
    <source>
        <dbReference type="EMBL" id="RHZ80618.1"/>
    </source>
</evidence>
<reference evidence="1 2" key="1">
    <citation type="submission" date="2018-08" db="EMBL/GenBank/DDBJ databases">
        <title>Genome and evolution of the arbuscular mycorrhizal fungus Diversispora epigaea (formerly Glomus versiforme) and its bacterial endosymbionts.</title>
        <authorList>
            <person name="Sun X."/>
            <person name="Fei Z."/>
            <person name="Harrison M."/>
        </authorList>
    </citation>
    <scope>NUCLEOTIDE SEQUENCE [LARGE SCALE GENOMIC DNA]</scope>
    <source>
        <strain evidence="1 2">IT104</strain>
    </source>
</reference>
<comment type="caution">
    <text evidence="1">The sequence shown here is derived from an EMBL/GenBank/DDBJ whole genome shotgun (WGS) entry which is preliminary data.</text>
</comment>
<keyword evidence="2" id="KW-1185">Reference proteome</keyword>
<dbReference type="EMBL" id="PQFF01000125">
    <property type="protein sequence ID" value="RHZ80618.1"/>
    <property type="molecule type" value="Genomic_DNA"/>
</dbReference>
<name>A0A397J1Q9_9GLOM</name>
<protein>
    <submittedName>
        <fullName evidence="1">Uncharacterized protein</fullName>
    </submittedName>
</protein>
<dbReference type="AlphaFoldDB" id="A0A397J1Q9"/>
<organism evidence="1 2">
    <name type="scientific">Diversispora epigaea</name>
    <dbReference type="NCBI Taxonomy" id="1348612"/>
    <lineage>
        <taxon>Eukaryota</taxon>
        <taxon>Fungi</taxon>
        <taxon>Fungi incertae sedis</taxon>
        <taxon>Mucoromycota</taxon>
        <taxon>Glomeromycotina</taxon>
        <taxon>Glomeromycetes</taxon>
        <taxon>Diversisporales</taxon>
        <taxon>Diversisporaceae</taxon>
        <taxon>Diversispora</taxon>
    </lineage>
</organism>
<evidence type="ECO:0000313" key="2">
    <source>
        <dbReference type="Proteomes" id="UP000266861"/>
    </source>
</evidence>